<dbReference type="EMBL" id="RJUF01000024">
    <property type="protein sequence ID" value="MCP9763304.1"/>
    <property type="molecule type" value="Genomic_DNA"/>
</dbReference>
<gene>
    <name evidence="2" type="ORF">EGI31_10070</name>
</gene>
<dbReference type="InterPro" id="IPR002711">
    <property type="entry name" value="HNH"/>
</dbReference>
<dbReference type="Proteomes" id="UP001204144">
    <property type="component" value="Unassembled WGS sequence"/>
</dbReference>
<dbReference type="Gene3D" id="1.10.30.50">
    <property type="match status" value="1"/>
</dbReference>
<dbReference type="InterPro" id="IPR003615">
    <property type="entry name" value="HNH_nuc"/>
</dbReference>
<evidence type="ECO:0000259" key="1">
    <source>
        <dbReference type="Pfam" id="PF01844"/>
    </source>
</evidence>
<keyword evidence="3" id="KW-1185">Reference proteome</keyword>
<proteinExistence type="predicted"/>
<evidence type="ECO:0000313" key="2">
    <source>
        <dbReference type="EMBL" id="MCP9763304.1"/>
    </source>
</evidence>
<dbReference type="CDD" id="cd00085">
    <property type="entry name" value="HNHc"/>
    <property type="match status" value="1"/>
</dbReference>
<dbReference type="GO" id="GO:0004519">
    <property type="term" value="F:endonuclease activity"/>
    <property type="evidence" value="ECO:0007669"/>
    <property type="project" value="InterPro"/>
</dbReference>
<sequence>MRQLTRLPQPNDLENNWKKWGEKYSKNKSLSNSHVFQWRTINGVKINSKLIPILLKMSDNHCHYCDKFPLGEGDLTIDHFCPKSLPEFYTIAYKWENLFLSCNHCQMCKMENFDPVLLRPDDQNYKFQKYFIYNYSTHKLEPNPQLSPFESVNAQKTIEIFNFNHPSMQTMRRHAYERFQNDSIKNLLDYPFRFIFE</sequence>
<evidence type="ECO:0000313" key="3">
    <source>
        <dbReference type="Proteomes" id="UP001204144"/>
    </source>
</evidence>
<feature type="domain" description="HNH" evidence="1">
    <location>
        <begin position="62"/>
        <end position="105"/>
    </location>
</feature>
<dbReference type="RefSeq" id="WP_255037087.1">
    <property type="nucleotide sequence ID" value="NZ_RJUF01000024.1"/>
</dbReference>
<reference evidence="2 3" key="1">
    <citation type="submission" date="2018-11" db="EMBL/GenBank/DDBJ databases">
        <title>Novel bacteria species description.</title>
        <authorList>
            <person name="Han J.-H."/>
        </authorList>
    </citation>
    <scope>NUCLEOTIDE SEQUENCE [LARGE SCALE GENOMIC DNA]</scope>
    <source>
        <strain evidence="2 3">KCTC23259</strain>
    </source>
</reference>
<dbReference type="GO" id="GO:0008270">
    <property type="term" value="F:zinc ion binding"/>
    <property type="evidence" value="ECO:0007669"/>
    <property type="project" value="InterPro"/>
</dbReference>
<organism evidence="2 3">
    <name type="scientific">Lacihabitans soyangensis</name>
    <dbReference type="NCBI Taxonomy" id="869394"/>
    <lineage>
        <taxon>Bacteria</taxon>
        <taxon>Pseudomonadati</taxon>
        <taxon>Bacteroidota</taxon>
        <taxon>Cytophagia</taxon>
        <taxon>Cytophagales</taxon>
        <taxon>Leadbetterellaceae</taxon>
        <taxon>Lacihabitans</taxon>
    </lineage>
</organism>
<comment type="caution">
    <text evidence="2">The sequence shown here is derived from an EMBL/GenBank/DDBJ whole genome shotgun (WGS) entry which is preliminary data.</text>
</comment>
<dbReference type="AlphaFoldDB" id="A0AAE3H3F9"/>
<protein>
    <recommendedName>
        <fullName evidence="1">HNH domain-containing protein</fullName>
    </recommendedName>
</protein>
<name>A0AAE3H3F9_9BACT</name>
<accession>A0AAE3H3F9</accession>
<dbReference type="Pfam" id="PF01844">
    <property type="entry name" value="HNH"/>
    <property type="match status" value="1"/>
</dbReference>
<dbReference type="GO" id="GO:0003676">
    <property type="term" value="F:nucleic acid binding"/>
    <property type="evidence" value="ECO:0007669"/>
    <property type="project" value="InterPro"/>
</dbReference>